<gene>
    <name evidence="1" type="ORF">BJ998_001283</name>
</gene>
<name>A0A7W9KCI3_9PSEU</name>
<organism evidence="1 2">
    <name type="scientific">Kutzneria kofuensis</name>
    <dbReference type="NCBI Taxonomy" id="103725"/>
    <lineage>
        <taxon>Bacteria</taxon>
        <taxon>Bacillati</taxon>
        <taxon>Actinomycetota</taxon>
        <taxon>Actinomycetes</taxon>
        <taxon>Pseudonocardiales</taxon>
        <taxon>Pseudonocardiaceae</taxon>
        <taxon>Kutzneria</taxon>
    </lineage>
</organism>
<keyword evidence="2" id="KW-1185">Reference proteome</keyword>
<comment type="caution">
    <text evidence="1">The sequence shown here is derived from an EMBL/GenBank/DDBJ whole genome shotgun (WGS) entry which is preliminary data.</text>
</comment>
<evidence type="ECO:0000313" key="1">
    <source>
        <dbReference type="EMBL" id="MBB5890087.1"/>
    </source>
</evidence>
<sequence length="101" mass="10673">MRSSIERGRVWQAEHMLGGLRNVVLTLMCLRHGVPAVQGRGLHLLPSTETKAALATLVGGLAEAELRRAFRAGVALLLAEAAHVDAELAKALTAPLEAMLG</sequence>
<dbReference type="Proteomes" id="UP000585638">
    <property type="component" value="Unassembled WGS sequence"/>
</dbReference>
<reference evidence="1 2" key="1">
    <citation type="submission" date="2020-08" db="EMBL/GenBank/DDBJ databases">
        <title>Sequencing the genomes of 1000 actinobacteria strains.</title>
        <authorList>
            <person name="Klenk H.-P."/>
        </authorList>
    </citation>
    <scope>NUCLEOTIDE SEQUENCE [LARGE SCALE GENOMIC DNA]</scope>
    <source>
        <strain evidence="1 2">DSM 43851</strain>
    </source>
</reference>
<dbReference type="AlphaFoldDB" id="A0A7W9KCI3"/>
<dbReference type="EMBL" id="JACHIR010000001">
    <property type="protein sequence ID" value="MBB5890087.1"/>
    <property type="molecule type" value="Genomic_DNA"/>
</dbReference>
<proteinExistence type="predicted"/>
<protein>
    <submittedName>
        <fullName evidence="1">Uncharacterized protein</fullName>
    </submittedName>
</protein>
<accession>A0A7W9KCI3</accession>
<evidence type="ECO:0000313" key="2">
    <source>
        <dbReference type="Proteomes" id="UP000585638"/>
    </source>
</evidence>
<dbReference type="RefSeq" id="WP_246488533.1">
    <property type="nucleotide sequence ID" value="NZ_BAAAWY010000008.1"/>
</dbReference>